<sequence>MTLPPGVRVAWGEVADAASRRAVSRALLSALLPEATFVSRCPRCGGDHGRIRVSGADAVVSVSYAQGWAVGAVAEGWTRVGIDVSPTDAGGLDLVLPGADARSWTRVEAVLKADGRGLDVDPARVEVASGADDAWTARIDDGAWVTGHDLASPPGLVAALAVAAE</sequence>
<comment type="caution">
    <text evidence="1">The sequence shown here is derived from an EMBL/GenBank/DDBJ whole genome shotgun (WGS) entry which is preliminary data.</text>
</comment>
<organism evidence="1 2">
    <name type="scientific">Microbacterium testaceum</name>
    <name type="common">Aureobacterium testaceum</name>
    <name type="synonym">Brevibacterium testaceum</name>
    <dbReference type="NCBI Taxonomy" id="2033"/>
    <lineage>
        <taxon>Bacteria</taxon>
        <taxon>Bacillati</taxon>
        <taxon>Actinomycetota</taxon>
        <taxon>Actinomycetes</taxon>
        <taxon>Micrococcales</taxon>
        <taxon>Microbacteriaceae</taxon>
        <taxon>Microbacterium</taxon>
    </lineage>
</organism>
<dbReference type="GO" id="GO:0000287">
    <property type="term" value="F:magnesium ion binding"/>
    <property type="evidence" value="ECO:0007669"/>
    <property type="project" value="InterPro"/>
</dbReference>
<proteinExistence type="predicted"/>
<dbReference type="AlphaFoldDB" id="A0A147EXN2"/>
<evidence type="ECO:0000313" key="2">
    <source>
        <dbReference type="Proteomes" id="UP000075025"/>
    </source>
</evidence>
<dbReference type="GO" id="GO:0008897">
    <property type="term" value="F:holo-[acyl-carrier-protein] synthase activity"/>
    <property type="evidence" value="ECO:0007669"/>
    <property type="project" value="InterPro"/>
</dbReference>
<gene>
    <name evidence="1" type="ORF">NS220_08685</name>
</gene>
<dbReference type="InterPro" id="IPR037143">
    <property type="entry name" value="4-PPantetheinyl_Trfase_dom_sf"/>
</dbReference>
<dbReference type="Proteomes" id="UP000075025">
    <property type="component" value="Unassembled WGS sequence"/>
</dbReference>
<dbReference type="OrthoDB" id="190168at2"/>
<accession>A0A147EXN2</accession>
<dbReference type="EMBL" id="LDRT01000051">
    <property type="protein sequence ID" value="KTR94562.1"/>
    <property type="molecule type" value="Genomic_DNA"/>
</dbReference>
<dbReference type="SUPFAM" id="SSF56214">
    <property type="entry name" value="4'-phosphopantetheinyl transferase"/>
    <property type="match status" value="1"/>
</dbReference>
<name>A0A147EXN2_MICTE</name>
<evidence type="ECO:0000313" key="1">
    <source>
        <dbReference type="EMBL" id="KTR94562.1"/>
    </source>
</evidence>
<protein>
    <recommendedName>
        <fullName evidence="3">Chemotaxis protein CheY</fullName>
    </recommendedName>
</protein>
<reference evidence="1 2" key="1">
    <citation type="journal article" date="2016" name="Front. Microbiol.">
        <title>Genomic Resource of Rice Seed Associated Bacteria.</title>
        <authorList>
            <person name="Midha S."/>
            <person name="Bansal K."/>
            <person name="Sharma S."/>
            <person name="Kumar N."/>
            <person name="Patil P.P."/>
            <person name="Chaudhry V."/>
            <person name="Patil P.B."/>
        </authorList>
    </citation>
    <scope>NUCLEOTIDE SEQUENCE [LARGE SCALE GENOMIC DNA]</scope>
    <source>
        <strain evidence="1 2">NS220</strain>
    </source>
</reference>
<dbReference type="PATRIC" id="fig|2033.6.peg.2827"/>
<evidence type="ECO:0008006" key="3">
    <source>
        <dbReference type="Google" id="ProtNLM"/>
    </source>
</evidence>
<dbReference type="RefSeq" id="WP_153004223.1">
    <property type="nucleotide sequence ID" value="NZ_LDRT01000051.1"/>
</dbReference>
<dbReference type="Gene3D" id="3.90.470.20">
    <property type="entry name" value="4'-phosphopantetheinyl transferase domain"/>
    <property type="match status" value="1"/>
</dbReference>